<evidence type="ECO:0000313" key="5">
    <source>
        <dbReference type="EMBL" id="GEN30226.1"/>
    </source>
</evidence>
<evidence type="ECO:0000259" key="4">
    <source>
        <dbReference type="PROSITE" id="PS51677"/>
    </source>
</evidence>
<feature type="domain" description="NodB homology" evidence="4">
    <location>
        <begin position="64"/>
        <end position="267"/>
    </location>
</feature>
<protein>
    <recommendedName>
        <fullName evidence="4">NodB homology domain-containing protein</fullName>
    </recommendedName>
</protein>
<dbReference type="Gene3D" id="3.20.20.370">
    <property type="entry name" value="Glycoside hydrolase/deacetylase"/>
    <property type="match status" value="1"/>
</dbReference>
<dbReference type="EMBL" id="BJXW01000007">
    <property type="protein sequence ID" value="GEN30226.1"/>
    <property type="molecule type" value="Genomic_DNA"/>
</dbReference>
<comment type="caution">
    <text evidence="5">The sequence shown here is derived from an EMBL/GenBank/DDBJ whole genome shotgun (WGS) entry which is preliminary data.</text>
</comment>
<dbReference type="PANTHER" id="PTHR34216:SF3">
    <property type="entry name" value="POLY-BETA-1,6-N-ACETYL-D-GLUCOSAMINE N-DEACETYLASE"/>
    <property type="match status" value="1"/>
</dbReference>
<feature type="coiled-coil region" evidence="3">
    <location>
        <begin position="34"/>
        <end position="61"/>
    </location>
</feature>
<dbReference type="Pfam" id="PF01522">
    <property type="entry name" value="Polysacc_deac_1"/>
    <property type="match status" value="1"/>
</dbReference>
<dbReference type="SUPFAM" id="SSF88713">
    <property type="entry name" value="Glycoside hydrolase/deacetylase"/>
    <property type="match status" value="1"/>
</dbReference>
<keyword evidence="3" id="KW-0175">Coiled coil</keyword>
<evidence type="ECO:0000313" key="6">
    <source>
        <dbReference type="Proteomes" id="UP000321491"/>
    </source>
</evidence>
<dbReference type="PROSITE" id="PS51677">
    <property type="entry name" value="NODB"/>
    <property type="match status" value="1"/>
</dbReference>
<accession>A0A511UUE2</accession>
<evidence type="ECO:0000256" key="2">
    <source>
        <dbReference type="ARBA" id="ARBA00022729"/>
    </source>
</evidence>
<dbReference type="Proteomes" id="UP000321491">
    <property type="component" value="Unassembled WGS sequence"/>
</dbReference>
<dbReference type="RefSeq" id="WP_170226577.1">
    <property type="nucleotide sequence ID" value="NZ_BJXW01000007.1"/>
</dbReference>
<dbReference type="GO" id="GO:0005576">
    <property type="term" value="C:extracellular region"/>
    <property type="evidence" value="ECO:0007669"/>
    <property type="project" value="UniProtKB-SubCell"/>
</dbReference>
<organism evidence="5 6">
    <name type="scientific">Cerasibacillus quisquiliarum</name>
    <dbReference type="NCBI Taxonomy" id="227865"/>
    <lineage>
        <taxon>Bacteria</taxon>
        <taxon>Bacillati</taxon>
        <taxon>Bacillota</taxon>
        <taxon>Bacilli</taxon>
        <taxon>Bacillales</taxon>
        <taxon>Bacillaceae</taxon>
        <taxon>Cerasibacillus</taxon>
    </lineage>
</organism>
<dbReference type="AlphaFoldDB" id="A0A511UUE2"/>
<dbReference type="PANTHER" id="PTHR34216">
    <property type="match status" value="1"/>
</dbReference>
<proteinExistence type="predicted"/>
<comment type="subcellular location">
    <subcellularLocation>
        <location evidence="1">Secreted</location>
    </subcellularLocation>
</comment>
<dbReference type="GO" id="GO:0016810">
    <property type="term" value="F:hydrolase activity, acting on carbon-nitrogen (but not peptide) bonds"/>
    <property type="evidence" value="ECO:0007669"/>
    <property type="project" value="InterPro"/>
</dbReference>
<gene>
    <name evidence="5" type="ORF">CQU01_04640</name>
</gene>
<dbReference type="InterPro" id="IPR051398">
    <property type="entry name" value="Polysacch_Deacetylase"/>
</dbReference>
<sequence length="291" mass="33674">MKKQYIFLVSLFSLTVLVFLIGYSNFGKLSEEQIESAKKYNEAKEKQRKLEEKEKKKIESLKYPLLVFTFDDGTSTDYNIVYPMFKDKGIKGTSFVVGDWVNKEGFMNVDQIKEMLDGGWDIQGHTFEHKRLKELQSEEVVEQVIKNNQKFKDLGLPEPKHLALPYGQINEKDRDLVAEHRKTIRNVSSTSHGKTNEWDSIDFSSLNAVNIDTTDLKGIKEDIDFAIETNSIIILFGHEIGEGEYQTPLQTLEEITDYIVKKDIETATISEMYDRVIEFQEKIKQLEHTAQ</sequence>
<dbReference type="InterPro" id="IPR011330">
    <property type="entry name" value="Glyco_hydro/deAcase_b/a-brl"/>
</dbReference>
<dbReference type="GO" id="GO:0005975">
    <property type="term" value="P:carbohydrate metabolic process"/>
    <property type="evidence" value="ECO:0007669"/>
    <property type="project" value="InterPro"/>
</dbReference>
<reference evidence="5 6" key="1">
    <citation type="submission" date="2019-07" db="EMBL/GenBank/DDBJ databases">
        <title>Whole genome shotgun sequence of Cerasibacillus quisquiliarum NBRC 102429.</title>
        <authorList>
            <person name="Hosoyama A."/>
            <person name="Uohara A."/>
            <person name="Ohji S."/>
            <person name="Ichikawa N."/>
        </authorList>
    </citation>
    <scope>NUCLEOTIDE SEQUENCE [LARGE SCALE GENOMIC DNA]</scope>
    <source>
        <strain evidence="5 6">NBRC 102429</strain>
    </source>
</reference>
<dbReference type="CDD" id="cd10970">
    <property type="entry name" value="CE4_DAC_u1_6s"/>
    <property type="match status" value="1"/>
</dbReference>
<evidence type="ECO:0000256" key="3">
    <source>
        <dbReference type="SAM" id="Coils"/>
    </source>
</evidence>
<keyword evidence="6" id="KW-1185">Reference proteome</keyword>
<evidence type="ECO:0000256" key="1">
    <source>
        <dbReference type="ARBA" id="ARBA00004613"/>
    </source>
</evidence>
<name>A0A511UUE2_9BACI</name>
<keyword evidence="2" id="KW-0732">Signal</keyword>
<dbReference type="InterPro" id="IPR002509">
    <property type="entry name" value="NODB_dom"/>
</dbReference>